<dbReference type="Proteomes" id="UP000030759">
    <property type="component" value="Unassembled WGS sequence"/>
</dbReference>
<sequence>MERVLPMLLVQIPAKETAQLGSRAQLHREQEALGSLTAAGSLQVLSLAPGSRGGSSCCLQGPFG</sequence>
<dbReference type="AlphaFoldDB" id="A0A061I467"/>
<evidence type="ECO:0000313" key="1">
    <source>
        <dbReference type="EMBL" id="ERE71153.1"/>
    </source>
</evidence>
<feature type="non-terminal residue" evidence="1">
    <location>
        <position position="64"/>
    </location>
</feature>
<reference evidence="2" key="1">
    <citation type="journal article" date="2013" name="Nat. Biotechnol.">
        <title>Chinese hamster genome sequenced from sorted chromosomes.</title>
        <authorList>
            <person name="Brinkrolf K."/>
            <person name="Rupp O."/>
            <person name="Laux H."/>
            <person name="Kollin F."/>
            <person name="Ernst W."/>
            <person name="Linke B."/>
            <person name="Kofler R."/>
            <person name="Romand S."/>
            <person name="Hesse F."/>
            <person name="Budach W.E."/>
            <person name="Galosy S."/>
            <person name="Muller D."/>
            <person name="Noll T."/>
            <person name="Wienberg J."/>
            <person name="Jostock T."/>
            <person name="Leonard M."/>
            <person name="Grillari J."/>
            <person name="Tauch A."/>
            <person name="Goesmann A."/>
            <person name="Helk B."/>
            <person name="Mott J.E."/>
            <person name="Puhler A."/>
            <person name="Borth N."/>
        </authorList>
    </citation>
    <scope>NUCLEOTIDE SEQUENCE [LARGE SCALE GENOMIC DNA]</scope>
    <source>
        <strain evidence="2">17A/GY</strain>
    </source>
</reference>
<name>A0A061I467_CRIGR</name>
<accession>A0A061I467</accession>
<proteinExistence type="predicted"/>
<evidence type="ECO:0000313" key="2">
    <source>
        <dbReference type="Proteomes" id="UP000030759"/>
    </source>
</evidence>
<dbReference type="EMBL" id="KE680889">
    <property type="protein sequence ID" value="ERE71153.1"/>
    <property type="molecule type" value="Genomic_DNA"/>
</dbReference>
<protein>
    <submittedName>
        <fullName evidence="1">Spatacsin</fullName>
    </submittedName>
</protein>
<gene>
    <name evidence="1" type="ORF">H671_6g15954</name>
</gene>
<organism evidence="1 2">
    <name type="scientific">Cricetulus griseus</name>
    <name type="common">Chinese hamster</name>
    <name type="synonym">Cricetulus barabensis griseus</name>
    <dbReference type="NCBI Taxonomy" id="10029"/>
    <lineage>
        <taxon>Eukaryota</taxon>
        <taxon>Metazoa</taxon>
        <taxon>Chordata</taxon>
        <taxon>Craniata</taxon>
        <taxon>Vertebrata</taxon>
        <taxon>Euteleostomi</taxon>
        <taxon>Mammalia</taxon>
        <taxon>Eutheria</taxon>
        <taxon>Euarchontoglires</taxon>
        <taxon>Glires</taxon>
        <taxon>Rodentia</taxon>
        <taxon>Myomorpha</taxon>
        <taxon>Muroidea</taxon>
        <taxon>Cricetidae</taxon>
        <taxon>Cricetinae</taxon>
        <taxon>Cricetulus</taxon>
    </lineage>
</organism>